<comment type="caution">
    <text evidence="1">The sequence shown here is derived from an EMBL/GenBank/DDBJ whole genome shotgun (WGS) entry which is preliminary data.</text>
</comment>
<dbReference type="AlphaFoldDB" id="A0A6V7TNV4"/>
<sequence length="95" mass="10892">MPKNVSLIGHNYYTVDFSGNVLLKIQFLFIVHTLKLERIPKNIVEMKIIRYLFQQLSKYAVTEAVIEVGRFLVFTSSIIAIRSSTNWTVIALNSS</sequence>
<evidence type="ECO:0000313" key="2">
    <source>
        <dbReference type="Proteomes" id="UP000580250"/>
    </source>
</evidence>
<evidence type="ECO:0000313" key="1">
    <source>
        <dbReference type="EMBL" id="CAD2129490.1"/>
    </source>
</evidence>
<proteinExistence type="predicted"/>
<name>A0A6V7TNV4_MELEN</name>
<dbReference type="Proteomes" id="UP000580250">
    <property type="component" value="Unassembled WGS sequence"/>
</dbReference>
<gene>
    <name evidence="1" type="ORF">MENT_LOCUS2614</name>
</gene>
<organism evidence="1 2">
    <name type="scientific">Meloidogyne enterolobii</name>
    <name type="common">Root-knot nematode worm</name>
    <name type="synonym">Meloidogyne mayaguensis</name>
    <dbReference type="NCBI Taxonomy" id="390850"/>
    <lineage>
        <taxon>Eukaryota</taxon>
        <taxon>Metazoa</taxon>
        <taxon>Ecdysozoa</taxon>
        <taxon>Nematoda</taxon>
        <taxon>Chromadorea</taxon>
        <taxon>Rhabditida</taxon>
        <taxon>Tylenchina</taxon>
        <taxon>Tylenchomorpha</taxon>
        <taxon>Tylenchoidea</taxon>
        <taxon>Meloidogynidae</taxon>
        <taxon>Meloidogyninae</taxon>
        <taxon>Meloidogyne</taxon>
    </lineage>
</organism>
<accession>A0A6V7TNV4</accession>
<reference evidence="1 2" key="1">
    <citation type="submission" date="2020-08" db="EMBL/GenBank/DDBJ databases">
        <authorList>
            <person name="Koutsovoulos G."/>
            <person name="Danchin GJ E."/>
        </authorList>
    </citation>
    <scope>NUCLEOTIDE SEQUENCE [LARGE SCALE GENOMIC DNA]</scope>
</reference>
<dbReference type="EMBL" id="CAJEWN010000008">
    <property type="protein sequence ID" value="CAD2129490.1"/>
    <property type="molecule type" value="Genomic_DNA"/>
</dbReference>
<protein>
    <submittedName>
        <fullName evidence="1">Uncharacterized protein</fullName>
    </submittedName>
</protein>